<dbReference type="OrthoDB" id="9798288at2"/>
<dbReference type="AlphaFoldDB" id="A0A494RJX1"/>
<protein>
    <recommendedName>
        <fullName evidence="1">DUF985 domain-containing protein</fullName>
    </recommendedName>
</protein>
<evidence type="ECO:0000313" key="2">
    <source>
        <dbReference type="EMBL" id="AYG95293.1"/>
    </source>
</evidence>
<evidence type="ECO:0000313" key="3">
    <source>
        <dbReference type="Proteomes" id="UP000276984"/>
    </source>
</evidence>
<dbReference type="Gene3D" id="2.60.120.10">
    <property type="entry name" value="Jelly Rolls"/>
    <property type="match status" value="1"/>
</dbReference>
<dbReference type="InterPro" id="IPR009327">
    <property type="entry name" value="Cupin_DUF985"/>
</dbReference>
<keyword evidence="3" id="KW-1185">Reference proteome</keyword>
<feature type="domain" description="DUF985" evidence="1">
    <location>
        <begin position="14"/>
        <end position="120"/>
    </location>
</feature>
<organism evidence="2 3">
    <name type="scientific">Brevundimonas naejangsanensis</name>
    <dbReference type="NCBI Taxonomy" id="588932"/>
    <lineage>
        <taxon>Bacteria</taxon>
        <taxon>Pseudomonadati</taxon>
        <taxon>Pseudomonadota</taxon>
        <taxon>Alphaproteobacteria</taxon>
        <taxon>Caulobacterales</taxon>
        <taxon>Caulobacteraceae</taxon>
        <taxon>Brevundimonas</taxon>
    </lineage>
</organism>
<dbReference type="Pfam" id="PF06172">
    <property type="entry name" value="Cupin_5"/>
    <property type="match status" value="1"/>
</dbReference>
<dbReference type="SUPFAM" id="SSF51182">
    <property type="entry name" value="RmlC-like cupins"/>
    <property type="match status" value="1"/>
</dbReference>
<dbReference type="InterPro" id="IPR011051">
    <property type="entry name" value="RmlC_Cupin_sf"/>
</dbReference>
<dbReference type="InterPro" id="IPR014710">
    <property type="entry name" value="RmlC-like_jellyroll"/>
</dbReference>
<dbReference type="Proteomes" id="UP000276984">
    <property type="component" value="Chromosome"/>
</dbReference>
<evidence type="ECO:0000259" key="1">
    <source>
        <dbReference type="Pfam" id="PF06172"/>
    </source>
</evidence>
<sequence length="125" mass="13382">MSGRMEGEDFTVEEVVMTLGLARLPGGGWGRVMEPTEPTAAGGLVSAYRLLTAEETDDWRAAEAEELWTAYMGAGLEVELATEVGVRRERVEAGSGVWITAPQGGWLRTRALGAWCLAGWVGPAD</sequence>
<proteinExistence type="predicted"/>
<dbReference type="RefSeq" id="WP_121482440.1">
    <property type="nucleotide sequence ID" value="NZ_CP032707.1"/>
</dbReference>
<dbReference type="EMBL" id="CP032707">
    <property type="protein sequence ID" value="AYG95293.1"/>
    <property type="molecule type" value="Genomic_DNA"/>
</dbReference>
<reference evidence="2 3" key="1">
    <citation type="submission" date="2018-10" db="EMBL/GenBank/DDBJ databases">
        <title>Complete genome sequence of Brevundimonas naejangsanensis BRV3.</title>
        <authorList>
            <person name="Berrios L."/>
            <person name="Ely B."/>
        </authorList>
    </citation>
    <scope>NUCLEOTIDE SEQUENCE [LARGE SCALE GENOMIC DNA]</scope>
    <source>
        <strain evidence="2 3">BRV3</strain>
    </source>
</reference>
<name>A0A494RJX1_9CAUL</name>
<gene>
    <name evidence="2" type="ORF">D8I30_08955</name>
</gene>
<accession>A0A494RJX1</accession>